<proteinExistence type="predicted"/>
<evidence type="ECO:0000313" key="1">
    <source>
        <dbReference type="EMBL" id="PPS12611.1"/>
    </source>
</evidence>
<gene>
    <name evidence="1" type="ORF">GOBAR_AA08036</name>
</gene>
<sequence length="105" mass="11674">MAVGALDRKNTSVGIETHGRARDKARFCFFDMGGRHVRALQPCTTIHGHATITHGHHYPLVQFMWQLHMLTSLSTSPDSSFSVFNNLTTLMLLYGKVVSTSTSHC</sequence>
<organism evidence="1 2">
    <name type="scientific">Gossypium barbadense</name>
    <name type="common">Sea Island cotton</name>
    <name type="synonym">Hibiscus barbadensis</name>
    <dbReference type="NCBI Taxonomy" id="3634"/>
    <lineage>
        <taxon>Eukaryota</taxon>
        <taxon>Viridiplantae</taxon>
        <taxon>Streptophyta</taxon>
        <taxon>Embryophyta</taxon>
        <taxon>Tracheophyta</taxon>
        <taxon>Spermatophyta</taxon>
        <taxon>Magnoliopsida</taxon>
        <taxon>eudicotyledons</taxon>
        <taxon>Gunneridae</taxon>
        <taxon>Pentapetalae</taxon>
        <taxon>rosids</taxon>
        <taxon>malvids</taxon>
        <taxon>Malvales</taxon>
        <taxon>Malvaceae</taxon>
        <taxon>Malvoideae</taxon>
        <taxon>Gossypium</taxon>
    </lineage>
</organism>
<dbReference type="AlphaFoldDB" id="A0A2P5YAP1"/>
<evidence type="ECO:0000313" key="2">
    <source>
        <dbReference type="Proteomes" id="UP000239757"/>
    </source>
</evidence>
<accession>A0A2P5YAP1</accession>
<dbReference type="Proteomes" id="UP000239757">
    <property type="component" value="Unassembled WGS sequence"/>
</dbReference>
<reference evidence="1 2" key="1">
    <citation type="submission" date="2015-01" db="EMBL/GenBank/DDBJ databases">
        <title>Genome of allotetraploid Gossypium barbadense reveals genomic plasticity and fiber elongation in cotton evolution.</title>
        <authorList>
            <person name="Chen X."/>
            <person name="Liu X."/>
            <person name="Zhao B."/>
            <person name="Zheng H."/>
            <person name="Hu Y."/>
            <person name="Lu G."/>
            <person name="Yang C."/>
            <person name="Chen J."/>
            <person name="Shan C."/>
            <person name="Zhang L."/>
            <person name="Zhou Y."/>
            <person name="Wang L."/>
            <person name="Guo W."/>
            <person name="Bai Y."/>
            <person name="Ruan J."/>
            <person name="Shangguan X."/>
            <person name="Mao Y."/>
            <person name="Jiang J."/>
            <person name="Zhu Y."/>
            <person name="Lei J."/>
            <person name="Kang H."/>
            <person name="Chen S."/>
            <person name="He X."/>
            <person name="Wang R."/>
            <person name="Wang Y."/>
            <person name="Chen J."/>
            <person name="Wang L."/>
            <person name="Yu S."/>
            <person name="Wang B."/>
            <person name="Wei J."/>
            <person name="Song S."/>
            <person name="Lu X."/>
            <person name="Gao Z."/>
            <person name="Gu W."/>
            <person name="Deng X."/>
            <person name="Ma D."/>
            <person name="Wang S."/>
            <person name="Liang W."/>
            <person name="Fang L."/>
            <person name="Cai C."/>
            <person name="Zhu X."/>
            <person name="Zhou B."/>
            <person name="Zhang Y."/>
            <person name="Chen Z."/>
            <person name="Xu S."/>
            <person name="Zhu R."/>
            <person name="Wang S."/>
            <person name="Zhang T."/>
            <person name="Zhao G."/>
        </authorList>
    </citation>
    <scope>NUCLEOTIDE SEQUENCE [LARGE SCALE GENOMIC DNA]</scope>
    <source>
        <strain evidence="2">cv. Xinhai21</strain>
        <tissue evidence="1">Leaf</tissue>
    </source>
</reference>
<protein>
    <submittedName>
        <fullName evidence="1">Uncharacterized protein</fullName>
    </submittedName>
</protein>
<dbReference type="EMBL" id="KZ663461">
    <property type="protein sequence ID" value="PPS12611.1"/>
    <property type="molecule type" value="Genomic_DNA"/>
</dbReference>
<name>A0A2P5YAP1_GOSBA</name>